<sequence>MSENDLNDLIQRLQKTSLEPNPLETPSNRIPTPPRVHNPLQPPYIHSTPHSFNSPTIPEHLGHTHNRWFRRPFRNSSQHFSSSAQSGSPTTHISQETLPNRNPSNRSCTPSQYKAPLQLPSLSNPSQGQCPLQLPSRPIPTIPESFNLIRQSRPPQRTAFLSSRCSPSARSRSPRTTPRYRETSSSPRAPLQLPSTHSAPLSTTPQCPQNMPQSHFQPITPSASSPSARTTLKLRETPLNKTPSISTPAPTSSHPPLPVPSSSMPSSSNPLPSIPENRKRKLEQERCQRIKYLRPRSTHSRTVTR</sequence>
<accession>A0A1B6CK56</accession>
<feature type="compositionally biased region" description="Polar residues" evidence="1">
    <location>
        <begin position="193"/>
        <end position="220"/>
    </location>
</feature>
<gene>
    <name evidence="2" type="ORF">g.1054</name>
</gene>
<feature type="compositionally biased region" description="Polar residues" evidence="1">
    <location>
        <begin position="13"/>
        <end position="30"/>
    </location>
</feature>
<dbReference type="AlphaFoldDB" id="A0A1B6CK56"/>
<feature type="compositionally biased region" description="Pro residues" evidence="1">
    <location>
        <begin position="31"/>
        <end position="42"/>
    </location>
</feature>
<feature type="compositionally biased region" description="Polar residues" evidence="1">
    <location>
        <begin position="89"/>
        <end position="112"/>
    </location>
</feature>
<proteinExistence type="predicted"/>
<feature type="compositionally biased region" description="Low complexity" evidence="1">
    <location>
        <begin position="243"/>
        <end position="252"/>
    </location>
</feature>
<organism evidence="2">
    <name type="scientific">Clastoptera arizonana</name>
    <name type="common">Arizona spittle bug</name>
    <dbReference type="NCBI Taxonomy" id="38151"/>
    <lineage>
        <taxon>Eukaryota</taxon>
        <taxon>Metazoa</taxon>
        <taxon>Ecdysozoa</taxon>
        <taxon>Arthropoda</taxon>
        <taxon>Hexapoda</taxon>
        <taxon>Insecta</taxon>
        <taxon>Pterygota</taxon>
        <taxon>Neoptera</taxon>
        <taxon>Paraneoptera</taxon>
        <taxon>Hemiptera</taxon>
        <taxon>Auchenorrhyncha</taxon>
        <taxon>Cercopoidea</taxon>
        <taxon>Clastopteridae</taxon>
        <taxon>Clastoptera</taxon>
    </lineage>
</organism>
<name>A0A1B6CK56_9HEMI</name>
<dbReference type="EMBL" id="GEDC01023429">
    <property type="protein sequence ID" value="JAS13869.1"/>
    <property type="molecule type" value="Transcribed_RNA"/>
</dbReference>
<feature type="compositionally biased region" description="Low complexity" evidence="1">
    <location>
        <begin position="162"/>
        <end position="188"/>
    </location>
</feature>
<feature type="non-terminal residue" evidence="2">
    <location>
        <position position="305"/>
    </location>
</feature>
<feature type="region of interest" description="Disordered" evidence="1">
    <location>
        <begin position="76"/>
        <end position="305"/>
    </location>
</feature>
<feature type="compositionally biased region" description="Polar residues" evidence="1">
    <location>
        <begin position="120"/>
        <end position="130"/>
    </location>
</feature>
<evidence type="ECO:0000256" key="1">
    <source>
        <dbReference type="SAM" id="MobiDB-lite"/>
    </source>
</evidence>
<feature type="compositionally biased region" description="Low complexity" evidence="1">
    <location>
        <begin position="260"/>
        <end position="275"/>
    </location>
</feature>
<feature type="region of interest" description="Disordered" evidence="1">
    <location>
        <begin position="1"/>
        <end position="59"/>
    </location>
</feature>
<feature type="compositionally biased region" description="Basic residues" evidence="1">
    <location>
        <begin position="289"/>
        <end position="305"/>
    </location>
</feature>
<reference evidence="2" key="1">
    <citation type="submission" date="2015-12" db="EMBL/GenBank/DDBJ databases">
        <title>De novo transcriptome assembly of four potential Pierce s Disease insect vectors from Arizona vineyards.</title>
        <authorList>
            <person name="Tassone E.E."/>
        </authorList>
    </citation>
    <scope>NUCLEOTIDE SEQUENCE</scope>
</reference>
<evidence type="ECO:0000313" key="2">
    <source>
        <dbReference type="EMBL" id="JAS13869.1"/>
    </source>
</evidence>
<protein>
    <submittedName>
        <fullName evidence="2">Uncharacterized protein</fullName>
    </submittedName>
</protein>
<feature type="compositionally biased region" description="Low complexity" evidence="1">
    <location>
        <begin position="76"/>
        <end position="88"/>
    </location>
</feature>
<feature type="compositionally biased region" description="Polar residues" evidence="1">
    <location>
        <begin position="148"/>
        <end position="161"/>
    </location>
</feature>